<dbReference type="GO" id="GO:0050104">
    <property type="term" value="F:L-gulonate 3-dehydrogenase activity"/>
    <property type="evidence" value="ECO:0007669"/>
    <property type="project" value="UniProtKB-EC"/>
</dbReference>
<keyword evidence="7" id="KW-0520">NAD</keyword>
<dbReference type="Gene3D" id="3.40.50.720">
    <property type="entry name" value="NAD(P)-binding Rossmann-like Domain"/>
    <property type="match status" value="1"/>
</dbReference>
<name>A0A179A0R0_9EURO</name>
<dbReference type="STRING" id="1367422.A0A179A0R0"/>
<dbReference type="SUPFAM" id="SSF48179">
    <property type="entry name" value="6-phosphogluconate dehydrogenase C-terminal domain-like"/>
    <property type="match status" value="1"/>
</dbReference>
<dbReference type="InterPro" id="IPR022694">
    <property type="entry name" value="3-OHacyl-CoA_DH"/>
</dbReference>
<feature type="transmembrane region" description="Helical" evidence="12">
    <location>
        <begin position="31"/>
        <end position="53"/>
    </location>
</feature>
<comment type="caution">
    <text evidence="15">The sequence shown here is derived from an EMBL/GenBank/DDBJ whole genome shotgun (WGS) entry which is preliminary data.</text>
</comment>
<dbReference type="AlphaFoldDB" id="A0A179A0R0"/>
<comment type="similarity">
    <text evidence="2">Belongs to the 3-hydroxyacyl-CoA dehydrogenase family.</text>
</comment>
<sequence>MTAPQDQQQQPSYEPLSTPTSTSLPHGNEHIALIGVGAIGISFLALHLTYTAARVSVFDPRPDLQEHVAAMLPLYLPSSSDSPSHALSSSSSSSSVTQLAASGRLRFCSTLRDAVQHATIVQEQGPENVLFKQRTWSEVLRHVSPHTHLWSSTSGIPASQQLAHLTATPGSSNSSSSDVDAPLSEETIASARARLLIVHPFNPPHLMPLLEVVPATDTTSADETAFAQAYFRALGSIHRPITVQRETAGFVANRLSFILFREACHLVATGVCSARDLDEIVRASLGPRWAVAGPFHMYNFGGGPRGMRGFLDNIGEAIDAVWKDAGELSMDDNTPGGWKDVVVEQTAAAYGAPTPEDIRKRDRGLRVVVKVQDELEKENEKD</sequence>
<evidence type="ECO:0000256" key="10">
    <source>
        <dbReference type="PIRSR" id="PIRSR000105-1"/>
    </source>
</evidence>
<reference evidence="15 16" key="1">
    <citation type="submission" date="2016-04" db="EMBL/GenBank/DDBJ databases">
        <title>Draft genome of Fonsecaea erecta CBS 125763.</title>
        <authorList>
            <person name="Weiss V.A."/>
            <person name="Vicente V.A."/>
            <person name="Raittz R.T."/>
            <person name="Moreno L.F."/>
            <person name="De Souza E.M."/>
            <person name="Pedrosa F.O."/>
            <person name="Steffens M.B."/>
            <person name="Faoro H."/>
            <person name="Tadra-Sfeir M.Z."/>
            <person name="Najafzadeh M.J."/>
            <person name="Felipe M.S."/>
            <person name="Teixeira M."/>
            <person name="Sun J."/>
            <person name="Xi L."/>
            <person name="Gomes R."/>
            <person name="De Azevedo C.M."/>
            <person name="Salgado C.G."/>
            <person name="Da Silva M.B."/>
            <person name="Nascimento M.F."/>
            <person name="Queiroz-Telles F."/>
            <person name="Attili D.S."/>
            <person name="Gorbushina A."/>
        </authorList>
    </citation>
    <scope>NUCLEOTIDE SEQUENCE [LARGE SCALE GENOMIC DNA]</scope>
    <source>
        <strain evidence="15 16">CBS 125763</strain>
    </source>
</reference>
<evidence type="ECO:0000256" key="7">
    <source>
        <dbReference type="ARBA" id="ARBA00023027"/>
    </source>
</evidence>
<dbReference type="RefSeq" id="XP_018698182.1">
    <property type="nucleotide sequence ID" value="XM_018832303.1"/>
</dbReference>
<dbReference type="PIRSF" id="PIRSF000105">
    <property type="entry name" value="HCDH"/>
    <property type="match status" value="1"/>
</dbReference>
<dbReference type="InterPro" id="IPR013328">
    <property type="entry name" value="6PGD_dom2"/>
</dbReference>
<evidence type="ECO:0000259" key="14">
    <source>
        <dbReference type="Pfam" id="PF02737"/>
    </source>
</evidence>
<keyword evidence="16" id="KW-1185">Reference proteome</keyword>
<keyword evidence="12" id="KW-0812">Transmembrane</keyword>
<dbReference type="Gene3D" id="1.10.1040.10">
    <property type="entry name" value="N-(1-d-carboxylethyl)-l-norvaline Dehydrogenase, domain 2"/>
    <property type="match status" value="1"/>
</dbReference>
<feature type="site" description="Important for catalytic activity" evidence="10">
    <location>
        <position position="199"/>
    </location>
</feature>
<feature type="domain" description="3-hydroxyacyl-CoA dehydrogenase NAD binding" evidence="14">
    <location>
        <begin position="172"/>
        <end position="235"/>
    </location>
</feature>
<evidence type="ECO:0000256" key="4">
    <source>
        <dbReference type="ARBA" id="ARBA00022490"/>
    </source>
</evidence>
<keyword evidence="4" id="KW-0963">Cytoplasm</keyword>
<evidence type="ECO:0000256" key="9">
    <source>
        <dbReference type="ARBA" id="ARBA00042709"/>
    </source>
</evidence>
<dbReference type="OrthoDB" id="2021159at2759"/>
<comment type="subcellular location">
    <subcellularLocation>
        <location evidence="1">Cytoplasm</location>
    </subcellularLocation>
</comment>
<evidence type="ECO:0000256" key="11">
    <source>
        <dbReference type="SAM" id="MobiDB-lite"/>
    </source>
</evidence>
<dbReference type="GO" id="GO:0005737">
    <property type="term" value="C:cytoplasm"/>
    <property type="evidence" value="ECO:0007669"/>
    <property type="project" value="UniProtKB-SubCell"/>
</dbReference>
<accession>A0A179A0R0</accession>
<evidence type="ECO:0000256" key="3">
    <source>
        <dbReference type="ARBA" id="ARBA00011738"/>
    </source>
</evidence>
<evidence type="ECO:0000256" key="2">
    <source>
        <dbReference type="ARBA" id="ARBA00009463"/>
    </source>
</evidence>
<dbReference type="InterPro" id="IPR006108">
    <property type="entry name" value="3HC_DH_C"/>
</dbReference>
<dbReference type="GeneID" id="30004957"/>
<keyword evidence="12" id="KW-1133">Transmembrane helix</keyword>
<keyword evidence="6" id="KW-0560">Oxidoreductase</keyword>
<feature type="region of interest" description="Disordered" evidence="11">
    <location>
        <begin position="1"/>
        <end position="24"/>
    </location>
</feature>
<dbReference type="EMBL" id="LVYI01000001">
    <property type="protein sequence ID" value="OAP64815.1"/>
    <property type="molecule type" value="Genomic_DNA"/>
</dbReference>
<dbReference type="EC" id="1.1.1.45" evidence="8"/>
<dbReference type="InterPro" id="IPR036291">
    <property type="entry name" value="NAD(P)-bd_dom_sf"/>
</dbReference>
<keyword evidence="5" id="KW-0597">Phosphoprotein</keyword>
<dbReference type="InterPro" id="IPR006176">
    <property type="entry name" value="3-OHacyl-CoA_DH_NAD-bd"/>
</dbReference>
<dbReference type="GO" id="GO:0006631">
    <property type="term" value="P:fatty acid metabolic process"/>
    <property type="evidence" value="ECO:0007669"/>
    <property type="project" value="InterPro"/>
</dbReference>
<evidence type="ECO:0000313" key="16">
    <source>
        <dbReference type="Proteomes" id="UP000078343"/>
    </source>
</evidence>
<evidence type="ECO:0000259" key="13">
    <source>
        <dbReference type="Pfam" id="PF00725"/>
    </source>
</evidence>
<feature type="domain" description="3-hydroxyacyl-CoA dehydrogenase NAD binding" evidence="14">
    <location>
        <begin position="30"/>
        <end position="162"/>
    </location>
</feature>
<evidence type="ECO:0000256" key="6">
    <source>
        <dbReference type="ARBA" id="ARBA00023002"/>
    </source>
</evidence>
<dbReference type="Pfam" id="PF02737">
    <property type="entry name" value="3HCDH_N"/>
    <property type="match status" value="2"/>
</dbReference>
<evidence type="ECO:0000256" key="12">
    <source>
        <dbReference type="SAM" id="Phobius"/>
    </source>
</evidence>
<dbReference type="GO" id="GO:0070403">
    <property type="term" value="F:NAD+ binding"/>
    <property type="evidence" value="ECO:0007669"/>
    <property type="project" value="InterPro"/>
</dbReference>
<comment type="subunit">
    <text evidence="3">Homodimer.</text>
</comment>
<feature type="domain" description="3-hydroxyacyl-CoA dehydrogenase C-terminal" evidence="13">
    <location>
        <begin position="249"/>
        <end position="316"/>
    </location>
</feature>
<evidence type="ECO:0000256" key="1">
    <source>
        <dbReference type="ARBA" id="ARBA00004496"/>
    </source>
</evidence>
<evidence type="ECO:0000256" key="5">
    <source>
        <dbReference type="ARBA" id="ARBA00022553"/>
    </source>
</evidence>
<proteinExistence type="inferred from homology"/>
<dbReference type="Pfam" id="PF00725">
    <property type="entry name" value="3HCDH"/>
    <property type="match status" value="1"/>
</dbReference>
<protein>
    <recommendedName>
        <fullName evidence="9">L-gulonate 3-dehydrogenase</fullName>
        <ecNumber evidence="8">1.1.1.45</ecNumber>
    </recommendedName>
    <alternativeName>
        <fullName evidence="9">L-gulonate 3-dehydrogenase</fullName>
    </alternativeName>
</protein>
<evidence type="ECO:0000256" key="8">
    <source>
        <dbReference type="ARBA" id="ARBA00038962"/>
    </source>
</evidence>
<evidence type="ECO:0000313" key="15">
    <source>
        <dbReference type="EMBL" id="OAP64815.1"/>
    </source>
</evidence>
<dbReference type="PANTHER" id="PTHR48075:SF1">
    <property type="entry name" value="LAMBDA-CRYSTALLIN HOMOLOG"/>
    <property type="match status" value="1"/>
</dbReference>
<dbReference type="SUPFAM" id="SSF51735">
    <property type="entry name" value="NAD(P)-binding Rossmann-fold domains"/>
    <property type="match status" value="1"/>
</dbReference>
<dbReference type="Proteomes" id="UP000078343">
    <property type="component" value="Unassembled WGS sequence"/>
</dbReference>
<dbReference type="PANTHER" id="PTHR48075">
    <property type="entry name" value="3-HYDROXYACYL-COA DEHYDROGENASE FAMILY PROTEIN"/>
    <property type="match status" value="1"/>
</dbReference>
<gene>
    <name evidence="15" type="ORF">AYL99_00787</name>
</gene>
<dbReference type="InterPro" id="IPR008927">
    <property type="entry name" value="6-PGluconate_DH-like_C_sf"/>
</dbReference>
<keyword evidence="12" id="KW-0472">Membrane</keyword>
<organism evidence="15 16">
    <name type="scientific">Fonsecaea erecta</name>
    <dbReference type="NCBI Taxonomy" id="1367422"/>
    <lineage>
        <taxon>Eukaryota</taxon>
        <taxon>Fungi</taxon>
        <taxon>Dikarya</taxon>
        <taxon>Ascomycota</taxon>
        <taxon>Pezizomycotina</taxon>
        <taxon>Eurotiomycetes</taxon>
        <taxon>Chaetothyriomycetidae</taxon>
        <taxon>Chaetothyriales</taxon>
        <taxon>Herpotrichiellaceae</taxon>
        <taxon>Fonsecaea</taxon>
    </lineage>
</organism>